<feature type="transmembrane region" description="Helical" evidence="6">
    <location>
        <begin position="287"/>
        <end position="306"/>
    </location>
</feature>
<proteinExistence type="predicted"/>
<evidence type="ECO:0000256" key="2">
    <source>
        <dbReference type="ARBA" id="ARBA00022475"/>
    </source>
</evidence>
<evidence type="ECO:0000256" key="6">
    <source>
        <dbReference type="SAM" id="Phobius"/>
    </source>
</evidence>
<keyword evidence="2" id="KW-1003">Cell membrane</keyword>
<accession>A0A6M8UCU5</accession>
<evidence type="ECO:0000313" key="8">
    <source>
        <dbReference type="EMBL" id="QKJ88445.1"/>
    </source>
</evidence>
<protein>
    <submittedName>
        <fullName evidence="8">Flp pilus assembly protein</fullName>
    </submittedName>
</protein>
<dbReference type="KEGG" id="pmak:PMPD1_3528"/>
<feature type="domain" description="Type II secretion system protein GspF" evidence="7">
    <location>
        <begin position="143"/>
        <end position="266"/>
    </location>
</feature>
<feature type="transmembrane region" description="Helical" evidence="6">
    <location>
        <begin position="110"/>
        <end position="127"/>
    </location>
</feature>
<dbReference type="InterPro" id="IPR018076">
    <property type="entry name" value="T2SS_GspF_dom"/>
</dbReference>
<evidence type="ECO:0000256" key="1">
    <source>
        <dbReference type="ARBA" id="ARBA00004651"/>
    </source>
</evidence>
<reference evidence="8 9" key="1">
    <citation type="submission" date="2020-06" db="EMBL/GenBank/DDBJ databases">
        <title>Genome sequence of Paramixta manurensis strain PD-1.</title>
        <authorList>
            <person name="Lee C.W."/>
            <person name="Kim J."/>
        </authorList>
    </citation>
    <scope>NUCLEOTIDE SEQUENCE [LARGE SCALE GENOMIC DNA]</scope>
    <source>
        <strain evidence="8 9">PD-1</strain>
    </source>
</reference>
<dbReference type="Proteomes" id="UP000505325">
    <property type="component" value="Chromosome"/>
</dbReference>
<gene>
    <name evidence="8" type="ORF">PMPD1_3528</name>
</gene>
<dbReference type="EMBL" id="CP054212">
    <property type="protein sequence ID" value="QKJ88445.1"/>
    <property type="molecule type" value="Genomic_DNA"/>
</dbReference>
<evidence type="ECO:0000256" key="3">
    <source>
        <dbReference type="ARBA" id="ARBA00022692"/>
    </source>
</evidence>
<evidence type="ECO:0000259" key="7">
    <source>
        <dbReference type="Pfam" id="PF00482"/>
    </source>
</evidence>
<dbReference type="PANTHER" id="PTHR35007:SF2">
    <property type="entry name" value="PILUS ASSEMBLE PROTEIN"/>
    <property type="match status" value="1"/>
</dbReference>
<evidence type="ECO:0000256" key="4">
    <source>
        <dbReference type="ARBA" id="ARBA00022989"/>
    </source>
</evidence>
<keyword evidence="3 6" id="KW-0812">Transmembrane</keyword>
<dbReference type="Pfam" id="PF00482">
    <property type="entry name" value="T2SSF"/>
    <property type="match status" value="1"/>
</dbReference>
<keyword evidence="5 6" id="KW-0472">Membrane</keyword>
<evidence type="ECO:0000256" key="5">
    <source>
        <dbReference type="ARBA" id="ARBA00023136"/>
    </source>
</evidence>
<comment type="subcellular location">
    <subcellularLocation>
        <location evidence="1">Cell membrane</location>
        <topology evidence="1">Multi-pass membrane protein</topology>
    </subcellularLocation>
</comment>
<keyword evidence="4 6" id="KW-1133">Transmembrane helix</keyword>
<organism evidence="8 9">
    <name type="scientific">Paramixta manurensis</name>
    <dbReference type="NCBI Taxonomy" id="2740817"/>
    <lineage>
        <taxon>Bacteria</taxon>
        <taxon>Pseudomonadati</taxon>
        <taxon>Pseudomonadota</taxon>
        <taxon>Gammaproteobacteria</taxon>
        <taxon>Enterobacterales</taxon>
        <taxon>Erwiniaceae</taxon>
        <taxon>Paramixta</taxon>
    </lineage>
</organism>
<dbReference type="GO" id="GO:0005886">
    <property type="term" value="C:plasma membrane"/>
    <property type="evidence" value="ECO:0007669"/>
    <property type="project" value="UniProtKB-SubCell"/>
</dbReference>
<dbReference type="RefSeq" id="WP_173635303.1">
    <property type="nucleotide sequence ID" value="NZ_CP054212.1"/>
</dbReference>
<feature type="transmembrane region" description="Helical" evidence="6">
    <location>
        <begin position="251"/>
        <end position="267"/>
    </location>
</feature>
<dbReference type="AlphaFoldDB" id="A0A6M8UCU5"/>
<keyword evidence="9" id="KW-1185">Reference proteome</keyword>
<dbReference type="PANTHER" id="PTHR35007">
    <property type="entry name" value="INTEGRAL MEMBRANE PROTEIN-RELATED"/>
    <property type="match status" value="1"/>
</dbReference>
<evidence type="ECO:0000313" key="9">
    <source>
        <dbReference type="Proteomes" id="UP000505325"/>
    </source>
</evidence>
<sequence>MRGLFIVLILFAFICFWVLIQRRLMTNRATGFRGRRIRSLKVLMGQHQSTVGETLGQKITLLLVGRIYVIASVFEPDDKKRFLRNMLMPLLISGMVIMANQLYIGLPRQWVAPIVIIMTFFLFYSVLKKRKRKNFNLNFNEALTTITGAISSGRTFLQAMTDYALVSETKLGKEFGTIGRRLNLGDNPEQVFYDSWRRYPYREYYFFIVAIILNIRNGGRLKEVLTKLQKSISTGVAMEKKMLSMTSEMRMAAKITGAIPFVFLLLLKFISPENFDFILHEERGQVILYYLIGSELIGMMIIKFLMRGM</sequence>
<feature type="transmembrane region" description="Helical" evidence="6">
    <location>
        <begin position="86"/>
        <end position="104"/>
    </location>
</feature>
<name>A0A6M8UCU5_9GAMM</name>